<keyword evidence="2" id="KW-0472">Membrane</keyword>
<dbReference type="AlphaFoldDB" id="A0AA39KJG5"/>
<organism evidence="3 4">
    <name type="scientific">Microctonus hyperodae</name>
    <name type="common">Parasitoid wasp</name>
    <dbReference type="NCBI Taxonomy" id="165561"/>
    <lineage>
        <taxon>Eukaryota</taxon>
        <taxon>Metazoa</taxon>
        <taxon>Ecdysozoa</taxon>
        <taxon>Arthropoda</taxon>
        <taxon>Hexapoda</taxon>
        <taxon>Insecta</taxon>
        <taxon>Pterygota</taxon>
        <taxon>Neoptera</taxon>
        <taxon>Endopterygota</taxon>
        <taxon>Hymenoptera</taxon>
        <taxon>Apocrita</taxon>
        <taxon>Ichneumonoidea</taxon>
        <taxon>Braconidae</taxon>
        <taxon>Euphorinae</taxon>
        <taxon>Microctonus</taxon>
    </lineage>
</organism>
<reference evidence="3" key="1">
    <citation type="journal article" date="2023" name="bioRxiv">
        <title>Scaffold-level genome assemblies of two parasitoid biocontrol wasps reveal the parthenogenesis mechanism and an associated novel virus.</title>
        <authorList>
            <person name="Inwood S."/>
            <person name="Skelly J."/>
            <person name="Guhlin J."/>
            <person name="Harrop T."/>
            <person name="Goldson S."/>
            <person name="Dearden P."/>
        </authorList>
    </citation>
    <scope>NUCLEOTIDE SEQUENCE</scope>
    <source>
        <strain evidence="3">Lincoln</strain>
        <tissue evidence="3">Whole body</tissue>
    </source>
</reference>
<accession>A0AA39KJG5</accession>
<feature type="region of interest" description="Disordered" evidence="1">
    <location>
        <begin position="137"/>
        <end position="220"/>
    </location>
</feature>
<reference evidence="3" key="2">
    <citation type="submission" date="2023-03" db="EMBL/GenBank/DDBJ databases">
        <authorList>
            <person name="Inwood S.N."/>
            <person name="Skelly J.G."/>
            <person name="Guhlin J."/>
            <person name="Harrop T.W.R."/>
            <person name="Goldson S.G."/>
            <person name="Dearden P.K."/>
        </authorList>
    </citation>
    <scope>NUCLEOTIDE SEQUENCE</scope>
    <source>
        <strain evidence="3">Lincoln</strain>
        <tissue evidence="3">Whole body</tissue>
    </source>
</reference>
<feature type="transmembrane region" description="Helical" evidence="2">
    <location>
        <begin position="56"/>
        <end position="77"/>
    </location>
</feature>
<name>A0AA39KJG5_MICHY</name>
<comment type="caution">
    <text evidence="3">The sequence shown here is derived from an EMBL/GenBank/DDBJ whole genome shotgun (WGS) entry which is preliminary data.</text>
</comment>
<evidence type="ECO:0000313" key="4">
    <source>
        <dbReference type="Proteomes" id="UP001168972"/>
    </source>
</evidence>
<sequence length="220" mass="24265">MSMRRLAVLAAVQSNQSNGTIPTGGNYQYLPGYNMTTNADGKSGRFETNLHGNVNVLLGGAMLSGVIIVVVLVCYCCHKNMRKNRPREYSPYWRAEPDVQSLEVFTMDAHAIGHFFGAPPCDRIIHNDDIVVPMSLQCPGTPGPPPPAYESLVFNPHNLPSPSDKKQEPLTNDTNIPMTILTEDQSQEKCDDDDDDDDDREDEGLPSYEAALKLEAHGYV</sequence>
<evidence type="ECO:0000256" key="1">
    <source>
        <dbReference type="SAM" id="MobiDB-lite"/>
    </source>
</evidence>
<keyword evidence="2" id="KW-1133">Transmembrane helix</keyword>
<keyword evidence="4" id="KW-1185">Reference proteome</keyword>
<protein>
    <submittedName>
        <fullName evidence="3">Uncharacterized protein</fullName>
    </submittedName>
</protein>
<evidence type="ECO:0000256" key="2">
    <source>
        <dbReference type="SAM" id="Phobius"/>
    </source>
</evidence>
<dbReference type="Proteomes" id="UP001168972">
    <property type="component" value="Unassembled WGS sequence"/>
</dbReference>
<gene>
    <name evidence="3" type="ORF">PV327_007267</name>
</gene>
<proteinExistence type="predicted"/>
<dbReference type="EMBL" id="JAQQBR010001833">
    <property type="protein sequence ID" value="KAK0163601.1"/>
    <property type="molecule type" value="Genomic_DNA"/>
</dbReference>
<keyword evidence="2" id="KW-0812">Transmembrane</keyword>
<feature type="compositionally biased region" description="Acidic residues" evidence="1">
    <location>
        <begin position="190"/>
        <end position="204"/>
    </location>
</feature>
<evidence type="ECO:0000313" key="3">
    <source>
        <dbReference type="EMBL" id="KAK0163601.1"/>
    </source>
</evidence>